<dbReference type="InterPro" id="IPR038522">
    <property type="entry name" value="T4/T6SS_DotU_sf"/>
</dbReference>
<sequence length="211" mass="23531">MNTLIKCYLPVFLCGFSFSAFWETECQDYALFREKSLDLLAQAARDVEAAGYGPRVCDAAFFAVVAWLDERVLCSSLPVAGEWRKHLLQTHFFQTTTGGELFFEKLKSLESDEGTGDNLTLCVLYYFCLLLGFQGGAGQDTDWRQRMKTCRSDIRRYFSPGQIAFACVPPAASPPDGVVKKIISQGRNGMMVVAGGLLFTGVFYFCYSGLY</sequence>
<gene>
    <name evidence="4" type="ORF">BH006_06850</name>
</gene>
<dbReference type="Proteomes" id="UP000852880">
    <property type="component" value="Unassembled WGS sequence"/>
</dbReference>
<dbReference type="Gene3D" id="1.25.40.590">
    <property type="entry name" value="Type IV / VI secretion system, DotU"/>
    <property type="match status" value="1"/>
</dbReference>
<protein>
    <recommendedName>
        <fullName evidence="3">Type IV / VI secretion system DotU domain-containing protein</fullName>
    </recommendedName>
</protein>
<keyword evidence="1" id="KW-0812">Transmembrane</keyword>
<dbReference type="Pfam" id="PF09850">
    <property type="entry name" value="DotU"/>
    <property type="match status" value="1"/>
</dbReference>
<keyword evidence="1" id="KW-1133">Transmembrane helix</keyword>
<reference evidence="4" key="1">
    <citation type="submission" date="2016-09" db="EMBL/GenBank/DDBJ databases">
        <title>Whole Genome Sequencing of Salmonella enterica subsp. enterica serovar Nottingham.</title>
        <authorList>
            <person name="Zheng J."/>
            <person name="Wang H."/>
        </authorList>
    </citation>
    <scope>NUCLEOTIDE SEQUENCE [LARGE SCALE GENOMIC DNA]</scope>
    <source>
        <strain evidence="4">CFSAN055411</strain>
    </source>
</reference>
<dbReference type="AlphaFoldDB" id="A0A3F3IAX7"/>
<dbReference type="RefSeq" id="WP_069721852.1">
    <property type="nucleotide sequence ID" value="NZ_MJEL01000054.1"/>
</dbReference>
<organism evidence="4">
    <name type="scientific">Salmonella enterica</name>
    <name type="common">Salmonella choleraesuis</name>
    <dbReference type="NCBI Taxonomy" id="28901"/>
    <lineage>
        <taxon>Bacteria</taxon>
        <taxon>Pseudomonadati</taxon>
        <taxon>Pseudomonadota</taxon>
        <taxon>Gammaproteobacteria</taxon>
        <taxon>Enterobacterales</taxon>
        <taxon>Enterobacteriaceae</taxon>
        <taxon>Salmonella</taxon>
    </lineage>
</organism>
<proteinExistence type="predicted"/>
<feature type="domain" description="Type IV / VI secretion system DotU" evidence="3">
    <location>
        <begin position="4"/>
        <end position="207"/>
    </location>
</feature>
<keyword evidence="1" id="KW-0472">Membrane</keyword>
<dbReference type="PANTHER" id="PTHR38033">
    <property type="entry name" value="MEMBRANE PROTEIN-RELATED"/>
    <property type="match status" value="1"/>
</dbReference>
<keyword evidence="2" id="KW-0732">Signal</keyword>
<feature type="chain" id="PRO_5017694977" description="Type IV / VI secretion system DotU domain-containing protein" evidence="2">
    <location>
        <begin position="23"/>
        <end position="211"/>
    </location>
</feature>
<dbReference type="InterPro" id="IPR017732">
    <property type="entry name" value="T4/T6SS_DotU"/>
</dbReference>
<accession>A0A3F3IAX7</accession>
<evidence type="ECO:0000313" key="4">
    <source>
        <dbReference type="EMBL" id="OEH95566.1"/>
    </source>
</evidence>
<dbReference type="PANTHER" id="PTHR38033:SF1">
    <property type="entry name" value="DOTU FAMILY TYPE IV_VI SECRETION SYSTEM PROTEIN"/>
    <property type="match status" value="1"/>
</dbReference>
<evidence type="ECO:0000256" key="2">
    <source>
        <dbReference type="SAM" id="SignalP"/>
    </source>
</evidence>
<evidence type="ECO:0000256" key="1">
    <source>
        <dbReference type="SAM" id="Phobius"/>
    </source>
</evidence>
<feature type="signal peptide" evidence="2">
    <location>
        <begin position="1"/>
        <end position="22"/>
    </location>
</feature>
<name>A0A3F3IAX7_SALER</name>
<comment type="caution">
    <text evidence="4">The sequence shown here is derived from an EMBL/GenBank/DDBJ whole genome shotgun (WGS) entry which is preliminary data.</text>
</comment>
<evidence type="ECO:0000259" key="3">
    <source>
        <dbReference type="Pfam" id="PF09850"/>
    </source>
</evidence>
<feature type="transmembrane region" description="Helical" evidence="1">
    <location>
        <begin position="190"/>
        <end position="210"/>
    </location>
</feature>
<dbReference type="EMBL" id="MJEL01000054">
    <property type="protein sequence ID" value="OEH95566.1"/>
    <property type="molecule type" value="Genomic_DNA"/>
</dbReference>
<dbReference type="NCBIfam" id="TIGR03349">
    <property type="entry name" value="IV_VI_DotU"/>
    <property type="match status" value="1"/>
</dbReference>